<accession>A0A8J5FV77</accession>
<sequence length="536" mass="57555">MELRGSVRMVDGSAVVGGSGSSEGGSLLSCCLTTSSSTTEGRCKPKGQGLLGCAFQRTAELDGCDCRSLKMARTEATVPPFDSVLSDGEQMLSFSATSKEDSFALACDGALPSYHPSPPSSSPKSYLWNAGLYSGGHDVNANGVLARVKGPFTPSQWLELEHQALVYKYIVAKVPIPPNLLAPIQRSLVSSGISRFSAGSFGSSAFGWGSFYLGCSGNVDPEPGRCRRTDGKKWRCSRDAVADQKYCERHINRGRRRSRKHVEGQSDHAAKAMPVASPSQSASPVSGSRPPSNIRASQSQTKTVKSAAGDPRPAPFDTMWLSKENTNDQVQDAANSEAMTSKSVSRKQSASSLSDINFLPTLKLDDIQSQSNPLCHFIDDWPKTQSDCSTITWPEIEDMRSERAQLSMSKPLASSEFSSFTAPNRESDTDLPLSLSLEADQRRASWIPISWEISMGDPLGEALKNTNNATKVQSKTCSSSTSLYLLPDCWDSIPRVGSLTSSTVSSPRTENTANKSTGSLCNDLLGPTIVGHPTMH</sequence>
<evidence type="ECO:0000256" key="3">
    <source>
        <dbReference type="ARBA" id="ARBA00023242"/>
    </source>
</evidence>
<dbReference type="InterPro" id="IPR031137">
    <property type="entry name" value="GRF"/>
</dbReference>
<keyword evidence="5" id="KW-0805">Transcription regulation</keyword>
<organism evidence="9 10">
    <name type="scientific">Zingiber officinale</name>
    <name type="common">Ginger</name>
    <name type="synonym">Amomum zingiber</name>
    <dbReference type="NCBI Taxonomy" id="94328"/>
    <lineage>
        <taxon>Eukaryota</taxon>
        <taxon>Viridiplantae</taxon>
        <taxon>Streptophyta</taxon>
        <taxon>Embryophyta</taxon>
        <taxon>Tracheophyta</taxon>
        <taxon>Spermatophyta</taxon>
        <taxon>Magnoliopsida</taxon>
        <taxon>Liliopsida</taxon>
        <taxon>Zingiberales</taxon>
        <taxon>Zingiberaceae</taxon>
        <taxon>Zingiber</taxon>
    </lineage>
</organism>
<comment type="similarity">
    <text evidence="2 5">Belongs to the GRF family.</text>
</comment>
<protein>
    <recommendedName>
        <fullName evidence="5">Growth-regulating factor</fullName>
    </recommendedName>
</protein>
<dbReference type="Pfam" id="PF08879">
    <property type="entry name" value="WRC"/>
    <property type="match status" value="1"/>
</dbReference>
<feature type="compositionally biased region" description="Polar residues" evidence="6">
    <location>
        <begin position="294"/>
        <end position="304"/>
    </location>
</feature>
<evidence type="ECO:0000256" key="2">
    <source>
        <dbReference type="ARBA" id="ARBA00008122"/>
    </source>
</evidence>
<dbReference type="GO" id="GO:0006351">
    <property type="term" value="P:DNA-templated transcription"/>
    <property type="evidence" value="ECO:0007669"/>
    <property type="project" value="UniProtKB-UniRule"/>
</dbReference>
<feature type="domain" description="QLQ" evidence="7">
    <location>
        <begin position="151"/>
        <end position="186"/>
    </location>
</feature>
<evidence type="ECO:0000256" key="5">
    <source>
        <dbReference type="RuleBase" id="RU367127"/>
    </source>
</evidence>
<dbReference type="EMBL" id="JACMSC010000013">
    <property type="protein sequence ID" value="KAG6493515.1"/>
    <property type="molecule type" value="Genomic_DNA"/>
</dbReference>
<feature type="compositionally biased region" description="Low complexity" evidence="6">
    <location>
        <begin position="274"/>
        <end position="290"/>
    </location>
</feature>
<reference evidence="9 10" key="1">
    <citation type="submission" date="2020-08" db="EMBL/GenBank/DDBJ databases">
        <title>Plant Genome Project.</title>
        <authorList>
            <person name="Zhang R.-G."/>
        </authorList>
    </citation>
    <scope>NUCLEOTIDE SEQUENCE [LARGE SCALE GENOMIC DNA]</scope>
    <source>
        <tissue evidence="9">Rhizome</tissue>
    </source>
</reference>
<evidence type="ECO:0000259" key="8">
    <source>
        <dbReference type="PROSITE" id="PS51667"/>
    </source>
</evidence>
<feature type="compositionally biased region" description="Basic and acidic residues" evidence="6">
    <location>
        <begin position="261"/>
        <end position="270"/>
    </location>
</feature>
<keyword evidence="5" id="KW-0010">Activator</keyword>
<comment type="domain">
    <text evidence="5">The QLQ domain and WRC domain may be involved in protein-protein interaction and DNA-binding, respectively.</text>
</comment>
<proteinExistence type="inferred from homology"/>
<dbReference type="GO" id="GO:0005634">
    <property type="term" value="C:nucleus"/>
    <property type="evidence" value="ECO:0007669"/>
    <property type="project" value="UniProtKB-SubCell"/>
</dbReference>
<evidence type="ECO:0000256" key="1">
    <source>
        <dbReference type="ARBA" id="ARBA00004123"/>
    </source>
</evidence>
<dbReference type="Proteomes" id="UP000734854">
    <property type="component" value="Unassembled WGS sequence"/>
</dbReference>
<feature type="region of interest" description="Disordered" evidence="6">
    <location>
        <begin position="250"/>
        <end position="350"/>
    </location>
</feature>
<comment type="caution">
    <text evidence="9">The sequence shown here is derived from an EMBL/GenBank/DDBJ whole genome shotgun (WGS) entry which is preliminary data.</text>
</comment>
<dbReference type="PANTHER" id="PTHR31602:SF42">
    <property type="entry name" value="GROWTH-REGULATING FACTOR 2"/>
    <property type="match status" value="1"/>
</dbReference>
<keyword evidence="5" id="KW-0804">Transcription</keyword>
<dbReference type="PROSITE" id="PS51667">
    <property type="entry name" value="WRC"/>
    <property type="match status" value="1"/>
</dbReference>
<dbReference type="InterPro" id="IPR014977">
    <property type="entry name" value="WRC_dom"/>
</dbReference>
<evidence type="ECO:0000313" key="9">
    <source>
        <dbReference type="EMBL" id="KAG6493515.1"/>
    </source>
</evidence>
<dbReference type="PANTHER" id="PTHR31602">
    <property type="entry name" value="GROWTH-REGULATING FACTOR 5"/>
    <property type="match status" value="1"/>
</dbReference>
<evidence type="ECO:0000256" key="4">
    <source>
        <dbReference type="PROSITE-ProRule" id="PRU01002"/>
    </source>
</evidence>
<dbReference type="GO" id="GO:0032502">
    <property type="term" value="P:developmental process"/>
    <property type="evidence" value="ECO:0007669"/>
    <property type="project" value="InterPro"/>
</dbReference>
<dbReference type="GO" id="GO:0006355">
    <property type="term" value="P:regulation of DNA-templated transcription"/>
    <property type="evidence" value="ECO:0007669"/>
    <property type="project" value="InterPro"/>
</dbReference>
<comment type="subcellular location">
    <subcellularLocation>
        <location evidence="1 5">Nucleus</location>
    </subcellularLocation>
</comment>
<feature type="domain" description="WRC" evidence="8">
    <location>
        <begin position="220"/>
        <end position="264"/>
    </location>
</feature>
<name>A0A8J5FV77_ZINOF</name>
<gene>
    <name evidence="9" type="ORF">ZIOFF_048506</name>
</gene>
<dbReference type="PROSITE" id="PS51666">
    <property type="entry name" value="QLQ"/>
    <property type="match status" value="1"/>
</dbReference>
<dbReference type="GO" id="GO:0005524">
    <property type="term" value="F:ATP binding"/>
    <property type="evidence" value="ECO:0007669"/>
    <property type="project" value="UniProtKB-UniRule"/>
</dbReference>
<dbReference type="OrthoDB" id="1927209at2759"/>
<dbReference type="AlphaFoldDB" id="A0A8J5FV77"/>
<comment type="function">
    <text evidence="5">Transcription activator.</text>
</comment>
<feature type="compositionally biased region" description="Low complexity" evidence="6">
    <location>
        <begin position="341"/>
        <end position="350"/>
    </location>
</feature>
<evidence type="ECO:0000313" key="10">
    <source>
        <dbReference type="Proteomes" id="UP000734854"/>
    </source>
</evidence>
<keyword evidence="3 5" id="KW-0539">Nucleus</keyword>
<comment type="caution">
    <text evidence="4">Lacks conserved residue(s) required for the propagation of feature annotation.</text>
</comment>
<evidence type="ECO:0000259" key="7">
    <source>
        <dbReference type="PROSITE" id="PS51666"/>
    </source>
</evidence>
<dbReference type="Pfam" id="PF08880">
    <property type="entry name" value="QLQ"/>
    <property type="match status" value="1"/>
</dbReference>
<keyword evidence="10" id="KW-1185">Reference proteome</keyword>
<dbReference type="InterPro" id="IPR014978">
    <property type="entry name" value="Gln-Leu-Gln_QLQ"/>
</dbReference>
<dbReference type="SMART" id="SM00951">
    <property type="entry name" value="QLQ"/>
    <property type="match status" value="1"/>
</dbReference>
<feature type="compositionally biased region" description="Polar residues" evidence="6">
    <location>
        <begin position="323"/>
        <end position="340"/>
    </location>
</feature>
<evidence type="ECO:0000256" key="6">
    <source>
        <dbReference type="SAM" id="MobiDB-lite"/>
    </source>
</evidence>